<proteinExistence type="predicted"/>
<feature type="non-terminal residue" evidence="1">
    <location>
        <position position="1"/>
    </location>
</feature>
<accession>A0A1B6FTP3</accession>
<gene>
    <name evidence="1" type="ORF">g.34119</name>
</gene>
<reference evidence="1" key="1">
    <citation type="submission" date="2015-11" db="EMBL/GenBank/DDBJ databases">
        <title>De novo transcriptome assembly of four potential Pierce s Disease insect vectors from Arizona vineyards.</title>
        <authorList>
            <person name="Tassone E.E."/>
        </authorList>
    </citation>
    <scope>NUCLEOTIDE SEQUENCE</scope>
</reference>
<organism evidence="1">
    <name type="scientific">Cuerna arida</name>
    <dbReference type="NCBI Taxonomy" id="1464854"/>
    <lineage>
        <taxon>Eukaryota</taxon>
        <taxon>Metazoa</taxon>
        <taxon>Ecdysozoa</taxon>
        <taxon>Arthropoda</taxon>
        <taxon>Hexapoda</taxon>
        <taxon>Insecta</taxon>
        <taxon>Pterygota</taxon>
        <taxon>Neoptera</taxon>
        <taxon>Paraneoptera</taxon>
        <taxon>Hemiptera</taxon>
        <taxon>Auchenorrhyncha</taxon>
        <taxon>Membracoidea</taxon>
        <taxon>Cicadellidae</taxon>
        <taxon>Cicadellinae</taxon>
        <taxon>Proconiini</taxon>
        <taxon>Cuerna</taxon>
    </lineage>
</organism>
<name>A0A1B6FTP3_9HEMI</name>
<protein>
    <submittedName>
        <fullName evidence="1">Uncharacterized protein</fullName>
    </submittedName>
</protein>
<evidence type="ECO:0000313" key="1">
    <source>
        <dbReference type="EMBL" id="JAS53592.1"/>
    </source>
</evidence>
<dbReference type="EMBL" id="GECZ01016177">
    <property type="protein sequence ID" value="JAS53592.1"/>
    <property type="molecule type" value="Transcribed_RNA"/>
</dbReference>
<sequence length="125" mass="13804">RLCKKYLHNTQRKITVPYDPFLWQGVKSFPPGASDAAAYAAVSPAIVGASVSPLPVAVNLRLYPTVVCDIPLLIAVNSHHSAAVPRVVCPHRPTTVVLLFLWLGVRHDSCYTRTHQHNEQCDLHC</sequence>
<dbReference type="AlphaFoldDB" id="A0A1B6FTP3"/>